<dbReference type="EMBL" id="BAABJM010000001">
    <property type="protein sequence ID" value="GAA5047050.1"/>
    <property type="molecule type" value="Genomic_DNA"/>
</dbReference>
<evidence type="ECO:0000313" key="3">
    <source>
        <dbReference type="Proteomes" id="UP001500603"/>
    </source>
</evidence>
<keyword evidence="3" id="KW-1185">Reference proteome</keyword>
<evidence type="ECO:0000256" key="1">
    <source>
        <dbReference type="SAM" id="MobiDB-lite"/>
    </source>
</evidence>
<gene>
    <name evidence="2" type="ORF">GCM10023318_13050</name>
</gene>
<proteinExistence type="predicted"/>
<evidence type="ECO:0000313" key="2">
    <source>
        <dbReference type="EMBL" id="GAA5047050.1"/>
    </source>
</evidence>
<sequence length="184" mass="18679">MLDLVGPIGSGPAGVPVLDLDERESVTESLPGRPDGVETARTPGTETVWAAGPGAESSSAVVSTTRADSDPGARTGPAESARVEVIAAEDDSTIADFLAGIAHADTGFIARTSSGARAVAIVAATTAALCGDDIREALTRPDLEFSRSLRPPAVEAVRNVLLGIETTAPDDIARALAALTPKPR</sequence>
<organism evidence="2 3">
    <name type="scientific">Nocardia callitridis</name>
    <dbReference type="NCBI Taxonomy" id="648753"/>
    <lineage>
        <taxon>Bacteria</taxon>
        <taxon>Bacillati</taxon>
        <taxon>Actinomycetota</taxon>
        <taxon>Actinomycetes</taxon>
        <taxon>Mycobacteriales</taxon>
        <taxon>Nocardiaceae</taxon>
        <taxon>Nocardia</taxon>
    </lineage>
</organism>
<dbReference type="Proteomes" id="UP001500603">
    <property type="component" value="Unassembled WGS sequence"/>
</dbReference>
<protein>
    <submittedName>
        <fullName evidence="2">Uncharacterized protein</fullName>
    </submittedName>
</protein>
<feature type="region of interest" description="Disordered" evidence="1">
    <location>
        <begin position="47"/>
        <end position="79"/>
    </location>
</feature>
<accession>A0ABP9K0D9</accession>
<reference evidence="3" key="1">
    <citation type="journal article" date="2019" name="Int. J. Syst. Evol. Microbiol.">
        <title>The Global Catalogue of Microorganisms (GCM) 10K type strain sequencing project: providing services to taxonomists for standard genome sequencing and annotation.</title>
        <authorList>
            <consortium name="The Broad Institute Genomics Platform"/>
            <consortium name="The Broad Institute Genome Sequencing Center for Infectious Disease"/>
            <person name="Wu L."/>
            <person name="Ma J."/>
        </authorList>
    </citation>
    <scope>NUCLEOTIDE SEQUENCE [LARGE SCALE GENOMIC DNA]</scope>
    <source>
        <strain evidence="3">JCM 18298</strain>
    </source>
</reference>
<name>A0ABP9K0D9_9NOCA</name>
<comment type="caution">
    <text evidence="2">The sequence shown here is derived from an EMBL/GenBank/DDBJ whole genome shotgun (WGS) entry which is preliminary data.</text>
</comment>
<feature type="compositionally biased region" description="Polar residues" evidence="1">
    <location>
        <begin position="56"/>
        <end position="66"/>
    </location>
</feature>